<reference evidence="1 2" key="1">
    <citation type="journal article" date="2015" name="Genome Announc.">
        <title>Whole-Genome Sequence of Leptospira interrogans Serovar Hardjo Subtype Hardjoprajitno Strain Norma, Isolated from Cattle in a Leptospirosis Outbreak in Brazil.</title>
        <authorList>
            <person name="Cosate M.R."/>
            <person name="Soares S.C."/>
            <person name="Mendes T.A."/>
            <person name="Raittz R.T."/>
            <person name="Moreira E.C."/>
            <person name="Leite R."/>
            <person name="Fernandes G.R."/>
            <person name="Haddad J.P."/>
            <person name="Ortega J.M."/>
        </authorList>
    </citation>
    <scope>NUCLEOTIDE SEQUENCE [LARGE SCALE GENOMIC DNA]</scope>
    <source>
        <strain evidence="1 2">Norma</strain>
    </source>
</reference>
<dbReference type="AntiFam" id="ANF00051">
    <property type="entry name" value="Translation of DNA tandem repeat"/>
</dbReference>
<protein>
    <submittedName>
        <fullName evidence="1">Uncharacterized protein</fullName>
    </submittedName>
</protein>
<organism evidence="1">
    <name type="scientific">Leptospira interrogans serovar Hardjo str. Norma</name>
    <dbReference type="NCBI Taxonomy" id="1279460"/>
    <lineage>
        <taxon>Bacteria</taxon>
        <taxon>Pseudomonadati</taxon>
        <taxon>Spirochaetota</taxon>
        <taxon>Spirochaetia</taxon>
        <taxon>Leptospirales</taxon>
        <taxon>Leptospiraceae</taxon>
        <taxon>Leptospira</taxon>
    </lineage>
</organism>
<gene>
    <name evidence="1" type="ORF">G436_0730</name>
</gene>
<dbReference type="Proteomes" id="UP000056502">
    <property type="component" value="Chromosome I"/>
</dbReference>
<sequence length="39" mass="4932">MWELPQITILRTYFKIVKTHTFRNFLYFIMPNLRYYSDA</sequence>
<dbReference type="EMBL" id="CP012603">
    <property type="protein sequence ID" value="ALE37948.1"/>
    <property type="molecule type" value="Genomic_DNA"/>
</dbReference>
<dbReference type="AlphaFoldDB" id="A0A0M5LAI2"/>
<accession>A0A0M5LAI2</accession>
<evidence type="ECO:0000313" key="1">
    <source>
        <dbReference type="EMBL" id="ALE37948.1"/>
    </source>
</evidence>
<dbReference type="PATRIC" id="fig|1279460.3.peg.736"/>
<name>A0A0M5LAI2_LEPIR</name>
<evidence type="ECO:0000313" key="2">
    <source>
        <dbReference type="Proteomes" id="UP000056502"/>
    </source>
</evidence>
<proteinExistence type="predicted"/>